<dbReference type="AlphaFoldDB" id="A0A1G2EF53"/>
<sequence length="163" mass="18591">MDYFIFQQINNLAGQWASLDALGIFFAQYLAYLLVGLAILIFWGKRRTILQAFMAVVLARFGIVELIRLFWLRPRPFVENNVSLLLEHNGASFPSGHAAFFFALSFIVYQYNKKAGIGFFVASFFISIARVFVGIHWPSDILAGALVGIFSGWLAMRIWWAKR</sequence>
<feature type="transmembrane region" description="Helical" evidence="1">
    <location>
        <begin position="21"/>
        <end position="43"/>
    </location>
</feature>
<dbReference type="PANTHER" id="PTHR14969:SF13">
    <property type="entry name" value="AT30094P"/>
    <property type="match status" value="1"/>
</dbReference>
<protein>
    <recommendedName>
        <fullName evidence="2">Phosphatidic acid phosphatase type 2/haloperoxidase domain-containing protein</fullName>
    </recommendedName>
</protein>
<keyword evidence="1" id="KW-0812">Transmembrane</keyword>
<name>A0A1G2EF53_9BACT</name>
<proteinExistence type="predicted"/>
<keyword evidence="1" id="KW-1133">Transmembrane helix</keyword>
<dbReference type="SMART" id="SM00014">
    <property type="entry name" value="acidPPc"/>
    <property type="match status" value="1"/>
</dbReference>
<evidence type="ECO:0000259" key="2">
    <source>
        <dbReference type="SMART" id="SM00014"/>
    </source>
</evidence>
<evidence type="ECO:0000313" key="3">
    <source>
        <dbReference type="EMBL" id="OGZ24232.1"/>
    </source>
</evidence>
<feature type="transmembrane region" description="Helical" evidence="1">
    <location>
        <begin position="116"/>
        <end position="135"/>
    </location>
</feature>
<feature type="transmembrane region" description="Helical" evidence="1">
    <location>
        <begin position="50"/>
        <end position="71"/>
    </location>
</feature>
<feature type="transmembrane region" description="Helical" evidence="1">
    <location>
        <begin position="91"/>
        <end position="109"/>
    </location>
</feature>
<feature type="transmembrane region" description="Helical" evidence="1">
    <location>
        <begin position="141"/>
        <end position="160"/>
    </location>
</feature>
<dbReference type="PANTHER" id="PTHR14969">
    <property type="entry name" value="SPHINGOSINE-1-PHOSPHATE PHOSPHOHYDROLASE"/>
    <property type="match status" value="1"/>
</dbReference>
<accession>A0A1G2EF53</accession>
<dbReference type="InterPro" id="IPR000326">
    <property type="entry name" value="PAP2/HPO"/>
</dbReference>
<reference evidence="3 4" key="1">
    <citation type="journal article" date="2016" name="Nat. Commun.">
        <title>Thousands of microbial genomes shed light on interconnected biogeochemical processes in an aquifer system.</title>
        <authorList>
            <person name="Anantharaman K."/>
            <person name="Brown C.T."/>
            <person name="Hug L.A."/>
            <person name="Sharon I."/>
            <person name="Castelle C.J."/>
            <person name="Probst A.J."/>
            <person name="Thomas B.C."/>
            <person name="Singh A."/>
            <person name="Wilkins M.J."/>
            <person name="Karaoz U."/>
            <person name="Brodie E.L."/>
            <person name="Williams K.H."/>
            <person name="Hubbard S.S."/>
            <person name="Banfield J.F."/>
        </authorList>
    </citation>
    <scope>NUCLEOTIDE SEQUENCE [LARGE SCALE GENOMIC DNA]</scope>
</reference>
<organism evidence="3 4">
    <name type="scientific">Candidatus Nealsonbacteria bacterium RIFCSPLOWO2_01_FULL_43_32</name>
    <dbReference type="NCBI Taxonomy" id="1801672"/>
    <lineage>
        <taxon>Bacteria</taxon>
        <taxon>Candidatus Nealsoniibacteriota</taxon>
    </lineage>
</organism>
<feature type="domain" description="Phosphatidic acid phosphatase type 2/haloperoxidase" evidence="2">
    <location>
        <begin position="48"/>
        <end position="156"/>
    </location>
</feature>
<dbReference type="EMBL" id="MHMH01000015">
    <property type="protein sequence ID" value="OGZ24232.1"/>
    <property type="molecule type" value="Genomic_DNA"/>
</dbReference>
<dbReference type="Proteomes" id="UP000178647">
    <property type="component" value="Unassembled WGS sequence"/>
</dbReference>
<keyword evidence="1" id="KW-0472">Membrane</keyword>
<comment type="caution">
    <text evidence="3">The sequence shown here is derived from an EMBL/GenBank/DDBJ whole genome shotgun (WGS) entry which is preliminary data.</text>
</comment>
<dbReference type="SUPFAM" id="SSF48317">
    <property type="entry name" value="Acid phosphatase/Vanadium-dependent haloperoxidase"/>
    <property type="match status" value="1"/>
</dbReference>
<evidence type="ECO:0000256" key="1">
    <source>
        <dbReference type="SAM" id="Phobius"/>
    </source>
</evidence>
<gene>
    <name evidence="3" type="ORF">A2896_00065</name>
</gene>
<evidence type="ECO:0000313" key="4">
    <source>
        <dbReference type="Proteomes" id="UP000178647"/>
    </source>
</evidence>
<dbReference type="Gene3D" id="1.20.144.10">
    <property type="entry name" value="Phosphatidic acid phosphatase type 2/haloperoxidase"/>
    <property type="match status" value="1"/>
</dbReference>
<dbReference type="Pfam" id="PF01569">
    <property type="entry name" value="PAP2"/>
    <property type="match status" value="1"/>
</dbReference>
<dbReference type="STRING" id="1801672.A2896_00065"/>
<dbReference type="InterPro" id="IPR036938">
    <property type="entry name" value="PAP2/HPO_sf"/>
</dbReference>